<dbReference type="Gene3D" id="3.90.226.10">
    <property type="entry name" value="2-enoyl-CoA Hydratase, Chain A, domain 1"/>
    <property type="match status" value="1"/>
</dbReference>
<dbReference type="STRING" id="1192034.CAP_8233"/>
<dbReference type="GO" id="GO:0006508">
    <property type="term" value="P:proteolysis"/>
    <property type="evidence" value="ECO:0007669"/>
    <property type="project" value="InterPro"/>
</dbReference>
<keyword evidence="4" id="KW-0675">Receptor</keyword>
<comment type="caution">
    <text evidence="4">The sequence shown here is derived from an EMBL/GenBank/DDBJ whole genome shotgun (WGS) entry which is preliminary data.</text>
</comment>
<dbReference type="Gene3D" id="3.30.750.44">
    <property type="match status" value="1"/>
</dbReference>
<feature type="compositionally biased region" description="Basic and acidic residues" evidence="1">
    <location>
        <begin position="65"/>
        <end position="90"/>
    </location>
</feature>
<dbReference type="EMBL" id="ASRX01000008">
    <property type="protein sequence ID" value="EYF07732.1"/>
    <property type="molecule type" value="Genomic_DNA"/>
</dbReference>
<dbReference type="SUPFAM" id="SSF52096">
    <property type="entry name" value="ClpP/crotonase"/>
    <property type="match status" value="1"/>
</dbReference>
<accession>A0A017TFM2</accession>
<evidence type="ECO:0000259" key="3">
    <source>
        <dbReference type="SMART" id="SM00245"/>
    </source>
</evidence>
<evidence type="ECO:0000256" key="1">
    <source>
        <dbReference type="SAM" id="MobiDB-lite"/>
    </source>
</evidence>
<dbReference type="Pfam" id="PF11918">
    <property type="entry name" value="Peptidase_S41_N"/>
    <property type="match status" value="1"/>
</dbReference>
<dbReference type="PANTHER" id="PTHR11261">
    <property type="entry name" value="INTERPHOTORECEPTOR RETINOID-BINDING PROTEIN"/>
    <property type="match status" value="1"/>
</dbReference>
<dbReference type="PANTHER" id="PTHR11261:SF3">
    <property type="entry name" value="RETINOL-BINDING PROTEIN 3"/>
    <property type="match status" value="1"/>
</dbReference>
<feature type="domain" description="Tail specific protease" evidence="3">
    <location>
        <begin position="168"/>
        <end position="367"/>
    </location>
</feature>
<protein>
    <submittedName>
        <fullName evidence="4">Interphotoreceptor retinoid-binding protein</fullName>
    </submittedName>
</protein>
<keyword evidence="5" id="KW-1185">Reference proteome</keyword>
<sequence>MKRACHAVVLFSLGVLSACHAGTQEPPENVSSFMALQRALDPRGPMPRAQVEEAAANAPPVMEPQVKREAPTEAPRRRPPDGPITTEERGKALERLSAVLKEKYVFPDRAQKVATALRTRRAGHAYDTLDTGHAFADAVTAHVDEVLHDGHFRVVYRAEGTREDEHRGEPTAAERARHEEEGKHLNGGFERVERLPGNIGYIAVRSFAFPGRGAQAVAAAMELVAETEALILDIRGNRGGDPDTVAALCSYFFAEPVHLNDIYDRTKNETRQYWTSAGVTGRRYLNRDVYVLTSRQSYSAAEEFAYDLQQLKRATLVGETTGGAANPGERVRLSEHLLAFVPTGRPINPVSKTNWEGTGVKPDIAVAADDALRVAQVEALKKLLARESSPERRGELEERLQALASP</sequence>
<name>A0A017TFM2_9BACT</name>
<feature type="region of interest" description="Disordered" evidence="1">
    <location>
        <begin position="43"/>
        <end position="90"/>
    </location>
</feature>
<dbReference type="PROSITE" id="PS51257">
    <property type="entry name" value="PROKAR_LIPOPROTEIN"/>
    <property type="match status" value="1"/>
</dbReference>
<dbReference type="CDD" id="cd07563">
    <property type="entry name" value="Peptidase_S41_IRBP"/>
    <property type="match status" value="1"/>
</dbReference>
<feature type="compositionally biased region" description="Basic and acidic residues" evidence="1">
    <location>
        <begin position="386"/>
        <end position="400"/>
    </location>
</feature>
<dbReference type="Pfam" id="PF03572">
    <property type="entry name" value="Peptidase_S41"/>
    <property type="match status" value="1"/>
</dbReference>
<evidence type="ECO:0000313" key="4">
    <source>
        <dbReference type="EMBL" id="EYF07732.1"/>
    </source>
</evidence>
<feature type="signal peptide" evidence="2">
    <location>
        <begin position="1"/>
        <end position="21"/>
    </location>
</feature>
<dbReference type="InterPro" id="IPR005151">
    <property type="entry name" value="Tail-specific_protease"/>
</dbReference>
<evidence type="ECO:0000256" key="2">
    <source>
        <dbReference type="SAM" id="SignalP"/>
    </source>
</evidence>
<dbReference type="GO" id="GO:0008236">
    <property type="term" value="F:serine-type peptidase activity"/>
    <property type="evidence" value="ECO:0007669"/>
    <property type="project" value="InterPro"/>
</dbReference>
<feature type="region of interest" description="Disordered" evidence="1">
    <location>
        <begin position="386"/>
        <end position="406"/>
    </location>
</feature>
<dbReference type="InterPro" id="IPR029045">
    <property type="entry name" value="ClpP/crotonase-like_dom_sf"/>
</dbReference>
<dbReference type="eggNOG" id="COG0793">
    <property type="taxonomic scope" value="Bacteria"/>
</dbReference>
<dbReference type="AlphaFoldDB" id="A0A017TFM2"/>
<reference evidence="4 5" key="1">
    <citation type="submission" date="2013-05" db="EMBL/GenBank/DDBJ databases">
        <title>Genome assembly of Chondromyces apiculatus DSM 436.</title>
        <authorList>
            <person name="Sharma G."/>
            <person name="Khatri I."/>
            <person name="Kaur C."/>
            <person name="Mayilraj S."/>
            <person name="Subramanian S."/>
        </authorList>
    </citation>
    <scope>NUCLEOTIDE SEQUENCE [LARGE SCALE GENOMIC DNA]</scope>
    <source>
        <strain evidence="4 5">DSM 436</strain>
    </source>
</reference>
<dbReference type="SMART" id="SM00245">
    <property type="entry name" value="TSPc"/>
    <property type="match status" value="1"/>
</dbReference>
<organism evidence="4 5">
    <name type="scientific">Chondromyces apiculatus DSM 436</name>
    <dbReference type="NCBI Taxonomy" id="1192034"/>
    <lineage>
        <taxon>Bacteria</taxon>
        <taxon>Pseudomonadati</taxon>
        <taxon>Myxococcota</taxon>
        <taxon>Polyangia</taxon>
        <taxon>Polyangiales</taxon>
        <taxon>Polyangiaceae</taxon>
        <taxon>Chondromyces</taxon>
    </lineage>
</organism>
<dbReference type="Proteomes" id="UP000019678">
    <property type="component" value="Unassembled WGS sequence"/>
</dbReference>
<gene>
    <name evidence="4" type="ORF">CAP_8233</name>
</gene>
<feature type="region of interest" description="Disordered" evidence="1">
    <location>
        <begin position="161"/>
        <end position="183"/>
    </location>
</feature>
<evidence type="ECO:0000313" key="5">
    <source>
        <dbReference type="Proteomes" id="UP000019678"/>
    </source>
</evidence>
<keyword evidence="2" id="KW-0732">Signal</keyword>
<feature type="chain" id="PRO_5001500290" evidence="2">
    <location>
        <begin position="22"/>
        <end position="406"/>
    </location>
</feature>
<proteinExistence type="predicted"/>